<name>A0AAW0REU3_9HYPO</name>
<dbReference type="AlphaFoldDB" id="A0AAW0REU3"/>
<reference evidence="2 3" key="1">
    <citation type="submission" date="2020-02" db="EMBL/GenBank/DDBJ databases">
        <title>Comparative genomics of the hypocrealean fungal genus Beauvera.</title>
        <authorList>
            <person name="Showalter D.N."/>
            <person name="Bushley K.E."/>
            <person name="Rehner S.A."/>
        </authorList>
    </citation>
    <scope>NUCLEOTIDE SEQUENCE [LARGE SCALE GENOMIC DNA]</scope>
    <source>
        <strain evidence="2 3">ARSEF4384</strain>
    </source>
</reference>
<evidence type="ECO:0000313" key="3">
    <source>
        <dbReference type="Proteomes" id="UP001397290"/>
    </source>
</evidence>
<feature type="compositionally biased region" description="Basic and acidic residues" evidence="1">
    <location>
        <begin position="11"/>
        <end position="26"/>
    </location>
</feature>
<accession>A0AAW0REU3</accession>
<feature type="non-terminal residue" evidence="2">
    <location>
        <position position="155"/>
    </location>
</feature>
<evidence type="ECO:0000256" key="1">
    <source>
        <dbReference type="SAM" id="MobiDB-lite"/>
    </source>
</evidence>
<proteinExistence type="predicted"/>
<organism evidence="2 3">
    <name type="scientific">Beauveria asiatica</name>
    <dbReference type="NCBI Taxonomy" id="1069075"/>
    <lineage>
        <taxon>Eukaryota</taxon>
        <taxon>Fungi</taxon>
        <taxon>Dikarya</taxon>
        <taxon>Ascomycota</taxon>
        <taxon>Pezizomycotina</taxon>
        <taxon>Sordariomycetes</taxon>
        <taxon>Hypocreomycetidae</taxon>
        <taxon>Hypocreales</taxon>
        <taxon>Cordycipitaceae</taxon>
        <taxon>Beauveria</taxon>
    </lineage>
</organism>
<comment type="caution">
    <text evidence="2">The sequence shown here is derived from an EMBL/GenBank/DDBJ whole genome shotgun (WGS) entry which is preliminary data.</text>
</comment>
<keyword evidence="3" id="KW-1185">Reference proteome</keyword>
<gene>
    <name evidence="2" type="ORF">G3M48_002682</name>
</gene>
<protein>
    <recommendedName>
        <fullName evidence="4">MADS-box domain-containing protein</fullName>
    </recommendedName>
</protein>
<dbReference type="EMBL" id="JAAHCF010001929">
    <property type="protein sequence ID" value="KAK8140687.1"/>
    <property type="molecule type" value="Genomic_DNA"/>
</dbReference>
<evidence type="ECO:0000313" key="2">
    <source>
        <dbReference type="EMBL" id="KAK8140687.1"/>
    </source>
</evidence>
<dbReference type="Proteomes" id="UP001397290">
    <property type="component" value="Unassembled WGS sequence"/>
</dbReference>
<feature type="region of interest" description="Disordered" evidence="1">
    <location>
        <begin position="1"/>
        <end position="27"/>
    </location>
</feature>
<evidence type="ECO:0008006" key="4">
    <source>
        <dbReference type="Google" id="ProtNLM"/>
    </source>
</evidence>
<feature type="compositionally biased region" description="Basic residues" evidence="1">
    <location>
        <begin position="1"/>
        <end position="10"/>
    </location>
</feature>
<sequence length="155" mass="17461">MTVLTRHSKRQKEAVRKRSPSLRDKAQQMGLKGSIHVLVIYEDPTHGVKEYDKTRQTPHVRLCRKYASPHQNVLKISMERLQDKEVRDDEAVIMSMVSAGSESADIEDMGSVDCIDGVTDVAVTGFEERPESLDGHSDDDLALVDLLITRQLEET</sequence>